<gene>
    <name evidence="3" type="ORF">N0V93_004491</name>
</gene>
<feature type="transmembrane region" description="Helical" evidence="1">
    <location>
        <begin position="49"/>
        <end position="69"/>
    </location>
</feature>
<feature type="transmembrane region" description="Helical" evidence="1">
    <location>
        <begin position="6"/>
        <end position="28"/>
    </location>
</feature>
<proteinExistence type="predicted"/>
<evidence type="ECO:0000313" key="4">
    <source>
        <dbReference type="Proteomes" id="UP001140453"/>
    </source>
</evidence>
<dbReference type="EMBL" id="JAPEVB010000003">
    <property type="protein sequence ID" value="KAJ4390892.1"/>
    <property type="molecule type" value="Genomic_DNA"/>
</dbReference>
<dbReference type="AlphaFoldDB" id="A0A9W8YR69"/>
<evidence type="ECO:0000313" key="3">
    <source>
        <dbReference type="EMBL" id="KAJ4390892.1"/>
    </source>
</evidence>
<accession>A0A9W8YR69</accession>
<keyword evidence="4" id="KW-1185">Reference proteome</keyword>
<feature type="domain" description="Rhodopsin" evidence="2">
    <location>
        <begin position="31"/>
        <end position="115"/>
    </location>
</feature>
<feature type="transmembrane region" description="Helical" evidence="1">
    <location>
        <begin position="89"/>
        <end position="110"/>
    </location>
</feature>
<dbReference type="Proteomes" id="UP001140453">
    <property type="component" value="Unassembled WGS sequence"/>
</dbReference>
<dbReference type="InterPro" id="IPR049326">
    <property type="entry name" value="Rhodopsin_dom_fungi"/>
</dbReference>
<keyword evidence="1" id="KW-0812">Transmembrane</keyword>
<reference evidence="3" key="1">
    <citation type="submission" date="2022-10" db="EMBL/GenBank/DDBJ databases">
        <title>Tapping the CABI collections for fungal endophytes: first genome assemblies for Collariella, Neodidymelliopsis, Ascochyta clinopodiicola, Didymella pomorum, Didymosphaeria variabile, Neocosmospora piperis and Neocucurbitaria cava.</title>
        <authorList>
            <person name="Hill R."/>
        </authorList>
    </citation>
    <scope>NUCLEOTIDE SEQUENCE</scope>
    <source>
        <strain evidence="3">IMI 355082</strain>
    </source>
</reference>
<sequence>MTYVNTGSVTAIGIIFPLLATIALSLRIQAWRLFSKTIQVDDILIIPSFLLTVAGGVAMVLGAQFHVVGSHSLPEVTPAAYRQLGMFEYAYFAGHVTTVGFIKLTILFFFRRIFKGKGMGPN</sequence>
<organism evidence="3 4">
    <name type="scientific">Gnomoniopsis smithogilvyi</name>
    <dbReference type="NCBI Taxonomy" id="1191159"/>
    <lineage>
        <taxon>Eukaryota</taxon>
        <taxon>Fungi</taxon>
        <taxon>Dikarya</taxon>
        <taxon>Ascomycota</taxon>
        <taxon>Pezizomycotina</taxon>
        <taxon>Sordariomycetes</taxon>
        <taxon>Sordariomycetidae</taxon>
        <taxon>Diaporthales</taxon>
        <taxon>Gnomoniaceae</taxon>
        <taxon>Gnomoniopsis</taxon>
    </lineage>
</organism>
<dbReference type="OrthoDB" id="5393606at2759"/>
<evidence type="ECO:0000256" key="1">
    <source>
        <dbReference type="SAM" id="Phobius"/>
    </source>
</evidence>
<name>A0A9W8YR69_9PEZI</name>
<protein>
    <recommendedName>
        <fullName evidence="2">Rhodopsin domain-containing protein</fullName>
    </recommendedName>
</protein>
<evidence type="ECO:0000259" key="2">
    <source>
        <dbReference type="Pfam" id="PF20684"/>
    </source>
</evidence>
<keyword evidence="1" id="KW-1133">Transmembrane helix</keyword>
<dbReference type="Pfam" id="PF20684">
    <property type="entry name" value="Fung_rhodopsin"/>
    <property type="match status" value="1"/>
</dbReference>
<comment type="caution">
    <text evidence="3">The sequence shown here is derived from an EMBL/GenBank/DDBJ whole genome shotgun (WGS) entry which is preliminary data.</text>
</comment>
<keyword evidence="1" id="KW-0472">Membrane</keyword>